<dbReference type="SUPFAM" id="SSF52172">
    <property type="entry name" value="CheY-like"/>
    <property type="match status" value="1"/>
</dbReference>
<dbReference type="InterPro" id="IPR011006">
    <property type="entry name" value="CheY-like_superfamily"/>
</dbReference>
<feature type="domain" description="Response regulatory" evidence="4">
    <location>
        <begin position="9"/>
        <end position="126"/>
    </location>
</feature>
<dbReference type="SMART" id="SM00448">
    <property type="entry name" value="REC"/>
    <property type="match status" value="1"/>
</dbReference>
<dbReference type="InterPro" id="IPR001789">
    <property type="entry name" value="Sig_transdc_resp-reg_receiver"/>
</dbReference>
<organism evidence="5">
    <name type="scientific">uncultured Chloroflexia bacterium</name>
    <dbReference type="NCBI Taxonomy" id="1672391"/>
    <lineage>
        <taxon>Bacteria</taxon>
        <taxon>Bacillati</taxon>
        <taxon>Chloroflexota</taxon>
        <taxon>Chloroflexia</taxon>
        <taxon>environmental samples</taxon>
    </lineage>
</organism>
<dbReference type="AlphaFoldDB" id="A0A6J4HGR2"/>
<sequence length="133" mass="14645">MAVNSPAPQVLVVDDEEALVDLICNMLKMARITAEPCPIGLQAFQYIRRAQPQLVILDLMMPEVDGATLFEQLRADGVTATIPILLISAGNVSVTKQVPGFRQHYDAFLPKPFGIHTLINTVRTMLRGSVPKY</sequence>
<dbReference type="EMBL" id="CADCTR010000179">
    <property type="protein sequence ID" value="CAA9223336.1"/>
    <property type="molecule type" value="Genomic_DNA"/>
</dbReference>
<dbReference type="PANTHER" id="PTHR44591:SF14">
    <property type="entry name" value="PROTEIN PILG"/>
    <property type="match status" value="1"/>
</dbReference>
<evidence type="ECO:0000259" key="4">
    <source>
        <dbReference type="PROSITE" id="PS50110"/>
    </source>
</evidence>
<evidence type="ECO:0000313" key="5">
    <source>
        <dbReference type="EMBL" id="CAA9223336.1"/>
    </source>
</evidence>
<keyword evidence="2" id="KW-0902">Two-component regulatory system</keyword>
<evidence type="ECO:0000256" key="2">
    <source>
        <dbReference type="ARBA" id="ARBA00023012"/>
    </source>
</evidence>
<dbReference type="PANTHER" id="PTHR44591">
    <property type="entry name" value="STRESS RESPONSE REGULATOR PROTEIN 1"/>
    <property type="match status" value="1"/>
</dbReference>
<dbReference type="Gene3D" id="3.40.50.2300">
    <property type="match status" value="1"/>
</dbReference>
<dbReference type="Pfam" id="PF00072">
    <property type="entry name" value="Response_reg"/>
    <property type="match status" value="1"/>
</dbReference>
<keyword evidence="1 3" id="KW-0597">Phosphoprotein</keyword>
<proteinExistence type="predicted"/>
<reference evidence="5" key="1">
    <citation type="submission" date="2020-02" db="EMBL/GenBank/DDBJ databases">
        <authorList>
            <person name="Meier V. D."/>
        </authorList>
    </citation>
    <scope>NUCLEOTIDE SEQUENCE</scope>
    <source>
        <strain evidence="5">AVDCRST_MAG93</strain>
    </source>
</reference>
<feature type="modified residue" description="4-aspartylphosphate" evidence="3">
    <location>
        <position position="58"/>
    </location>
</feature>
<evidence type="ECO:0000256" key="3">
    <source>
        <dbReference type="PROSITE-ProRule" id="PRU00169"/>
    </source>
</evidence>
<name>A0A6J4HGR2_9CHLR</name>
<accession>A0A6J4HGR2</accession>
<evidence type="ECO:0000256" key="1">
    <source>
        <dbReference type="ARBA" id="ARBA00022553"/>
    </source>
</evidence>
<dbReference type="InterPro" id="IPR050595">
    <property type="entry name" value="Bact_response_regulator"/>
</dbReference>
<gene>
    <name evidence="5" type="ORF">AVDCRST_MAG93-547</name>
</gene>
<protein>
    <recommendedName>
        <fullName evidence="4">Response regulatory domain-containing protein</fullName>
    </recommendedName>
</protein>
<dbReference type="PROSITE" id="PS50110">
    <property type="entry name" value="RESPONSE_REGULATORY"/>
    <property type="match status" value="1"/>
</dbReference>
<dbReference type="GO" id="GO:0000160">
    <property type="term" value="P:phosphorelay signal transduction system"/>
    <property type="evidence" value="ECO:0007669"/>
    <property type="project" value="UniProtKB-KW"/>
</dbReference>